<dbReference type="EMBL" id="BAAAMR010000124">
    <property type="protein sequence ID" value="GAA2165107.1"/>
    <property type="molecule type" value="Genomic_DNA"/>
</dbReference>
<comment type="caution">
    <text evidence="3">The sequence shown here is derived from an EMBL/GenBank/DDBJ whole genome shotgun (WGS) entry which is preliminary data.</text>
</comment>
<feature type="compositionally biased region" description="Pro residues" evidence="1">
    <location>
        <begin position="1"/>
        <end position="13"/>
    </location>
</feature>
<gene>
    <name evidence="3" type="ORF">GCM10009727_83410</name>
</gene>
<keyword evidence="4" id="KW-1185">Reference proteome</keyword>
<proteinExistence type="predicted"/>
<evidence type="ECO:0008006" key="5">
    <source>
        <dbReference type="Google" id="ProtNLM"/>
    </source>
</evidence>
<feature type="transmembrane region" description="Helical" evidence="2">
    <location>
        <begin position="51"/>
        <end position="71"/>
    </location>
</feature>
<evidence type="ECO:0000313" key="4">
    <source>
        <dbReference type="Proteomes" id="UP001501020"/>
    </source>
</evidence>
<protein>
    <recommendedName>
        <fullName evidence="5">DUF2530 domain-containing protein</fullName>
    </recommendedName>
</protein>
<keyword evidence="2" id="KW-1133">Transmembrane helix</keyword>
<keyword evidence="2" id="KW-0812">Transmembrane</keyword>
<feature type="transmembrane region" description="Helical" evidence="2">
    <location>
        <begin position="27"/>
        <end position="45"/>
    </location>
</feature>
<dbReference type="Proteomes" id="UP001501020">
    <property type="component" value="Unassembled WGS sequence"/>
</dbReference>
<accession>A0ABN3AFU5</accession>
<evidence type="ECO:0000313" key="3">
    <source>
        <dbReference type="EMBL" id="GAA2165107.1"/>
    </source>
</evidence>
<name>A0ABN3AFU5_9ACTN</name>
<feature type="region of interest" description="Disordered" evidence="1">
    <location>
        <begin position="1"/>
        <end position="22"/>
    </location>
</feature>
<evidence type="ECO:0000256" key="2">
    <source>
        <dbReference type="SAM" id="Phobius"/>
    </source>
</evidence>
<keyword evidence="2" id="KW-0472">Membrane</keyword>
<organism evidence="3 4">
    <name type="scientific">Actinomadura napierensis</name>
    <dbReference type="NCBI Taxonomy" id="267854"/>
    <lineage>
        <taxon>Bacteria</taxon>
        <taxon>Bacillati</taxon>
        <taxon>Actinomycetota</taxon>
        <taxon>Actinomycetes</taxon>
        <taxon>Streptosporangiales</taxon>
        <taxon>Thermomonosporaceae</taxon>
        <taxon>Actinomadura</taxon>
    </lineage>
</organism>
<sequence length="77" mass="8121">MLQPDPPPPPTSPPDQQGPGPLIPRHVIVAGVCFAVGAVTGLLVWLAPVIWLPVGASMTVTGLSLTVYQLWHGRHPN</sequence>
<reference evidence="3 4" key="1">
    <citation type="journal article" date="2019" name="Int. J. Syst. Evol. Microbiol.">
        <title>The Global Catalogue of Microorganisms (GCM) 10K type strain sequencing project: providing services to taxonomists for standard genome sequencing and annotation.</title>
        <authorList>
            <consortium name="The Broad Institute Genomics Platform"/>
            <consortium name="The Broad Institute Genome Sequencing Center for Infectious Disease"/>
            <person name="Wu L."/>
            <person name="Ma J."/>
        </authorList>
    </citation>
    <scope>NUCLEOTIDE SEQUENCE [LARGE SCALE GENOMIC DNA]</scope>
    <source>
        <strain evidence="3 4">JCM 13850</strain>
    </source>
</reference>
<evidence type="ECO:0000256" key="1">
    <source>
        <dbReference type="SAM" id="MobiDB-lite"/>
    </source>
</evidence>